<evidence type="ECO:0000256" key="2">
    <source>
        <dbReference type="SAM" id="Phobius"/>
    </source>
</evidence>
<reference evidence="3" key="1">
    <citation type="journal article" date="2014" name="Int. J. Syst. Evol. Microbiol.">
        <title>Complete genome sequence of Corynebacterium casei LMG S-19264T (=DSM 44701T), isolated from a smear-ripened cheese.</title>
        <authorList>
            <consortium name="US DOE Joint Genome Institute (JGI-PGF)"/>
            <person name="Walter F."/>
            <person name="Albersmeier A."/>
            <person name="Kalinowski J."/>
            <person name="Ruckert C."/>
        </authorList>
    </citation>
    <scope>NUCLEOTIDE SEQUENCE</scope>
    <source>
        <strain evidence="3">CGMCC 1.8984</strain>
    </source>
</reference>
<keyword evidence="2" id="KW-0472">Membrane</keyword>
<comment type="caution">
    <text evidence="3">The sequence shown here is derived from an EMBL/GenBank/DDBJ whole genome shotgun (WGS) entry which is preliminary data.</text>
</comment>
<keyword evidence="4" id="KW-1185">Reference proteome</keyword>
<dbReference type="Proteomes" id="UP000636956">
    <property type="component" value="Unassembled WGS sequence"/>
</dbReference>
<keyword evidence="2" id="KW-0812">Transmembrane</keyword>
<organism evidence="3 4">
    <name type="scientific">Agromyces bauzanensis</name>
    <dbReference type="NCBI Taxonomy" id="1308924"/>
    <lineage>
        <taxon>Bacteria</taxon>
        <taxon>Bacillati</taxon>
        <taxon>Actinomycetota</taxon>
        <taxon>Actinomycetes</taxon>
        <taxon>Micrococcales</taxon>
        <taxon>Microbacteriaceae</taxon>
        <taxon>Agromyces</taxon>
    </lineage>
</organism>
<proteinExistence type="predicted"/>
<dbReference type="EMBL" id="BMMD01000034">
    <property type="protein sequence ID" value="GGJ93393.1"/>
    <property type="molecule type" value="Genomic_DNA"/>
</dbReference>
<evidence type="ECO:0000256" key="1">
    <source>
        <dbReference type="SAM" id="MobiDB-lite"/>
    </source>
</evidence>
<name>A0A917UXU6_9MICO</name>
<feature type="transmembrane region" description="Helical" evidence="2">
    <location>
        <begin position="6"/>
        <end position="24"/>
    </location>
</feature>
<evidence type="ECO:0000313" key="4">
    <source>
        <dbReference type="Proteomes" id="UP000636956"/>
    </source>
</evidence>
<accession>A0A917UXU6</accession>
<sequence length="55" mass="5639">MVTNSGVAFASAAVAAAIVLWPIVDRGSPTLTCRSWPGTSQIERVPDSPNLTVGA</sequence>
<keyword evidence="2" id="KW-1133">Transmembrane helix</keyword>
<dbReference type="AlphaFoldDB" id="A0A917UXU6"/>
<reference evidence="3" key="2">
    <citation type="submission" date="2020-09" db="EMBL/GenBank/DDBJ databases">
        <authorList>
            <person name="Sun Q."/>
            <person name="Zhou Y."/>
        </authorList>
    </citation>
    <scope>NUCLEOTIDE SEQUENCE</scope>
    <source>
        <strain evidence="3">CGMCC 1.8984</strain>
    </source>
</reference>
<gene>
    <name evidence="3" type="ORF">GCM10011372_34860</name>
</gene>
<feature type="region of interest" description="Disordered" evidence="1">
    <location>
        <begin position="35"/>
        <end position="55"/>
    </location>
</feature>
<evidence type="ECO:0000313" key="3">
    <source>
        <dbReference type="EMBL" id="GGJ93393.1"/>
    </source>
</evidence>
<protein>
    <submittedName>
        <fullName evidence="3">Uncharacterized protein</fullName>
    </submittedName>
</protein>